<dbReference type="EMBL" id="OX596100">
    <property type="protein sequence ID" value="CAI9696040.1"/>
    <property type="molecule type" value="Genomic_DNA"/>
</dbReference>
<sequence>MVLVESTGERNALALLQDDEDPGAALTLSASRLCPLSRRVAAARRPATHLPRLFSLASNVKRPRRHRWARRARPAAAQPAGATFQRTAEPPLPQPRTRSVQDVLGAAAAPRAGHTPRHAARCTVRQQRVTRTPALGAGTRSRAARVSGGGDFPERPARRPTDSPCRRAWALGWAVAPGLREEGLGRCWEMRPGEGGDGEGAPAGLLSRGGHSAEQADAQTRALALEVDRAAVCSAHSSRTRCGPRGRKRAFSVHRFLFQLVTTNPFESQPTGRAPAAPEPDFPKRLPADPAGAGLGRLDESAQPASFLSRPRRALALQPAVLGPLRGCWGLPTTSHPLEPPGAGQEQLQDGEGRLGGMVAQEAWDPTVMPLQLPAGPTPLTTASTVRTGSPAPGSTGAKPCAVLPVGIVSSSAAGMPAGRA</sequence>
<dbReference type="Proteomes" id="UP001162501">
    <property type="component" value="Chromosome 16"/>
</dbReference>
<evidence type="ECO:0000313" key="1">
    <source>
        <dbReference type="EMBL" id="CAI9696040.1"/>
    </source>
</evidence>
<accession>A0ACB0E5Y4</accession>
<evidence type="ECO:0000313" key="2">
    <source>
        <dbReference type="Proteomes" id="UP001162501"/>
    </source>
</evidence>
<organism evidence="1 2">
    <name type="scientific">Rangifer tarandus platyrhynchus</name>
    <name type="common">Svalbard reindeer</name>
    <dbReference type="NCBI Taxonomy" id="3082113"/>
    <lineage>
        <taxon>Eukaryota</taxon>
        <taxon>Metazoa</taxon>
        <taxon>Chordata</taxon>
        <taxon>Craniata</taxon>
        <taxon>Vertebrata</taxon>
        <taxon>Euteleostomi</taxon>
        <taxon>Mammalia</taxon>
        <taxon>Eutheria</taxon>
        <taxon>Laurasiatheria</taxon>
        <taxon>Artiodactyla</taxon>
        <taxon>Ruminantia</taxon>
        <taxon>Pecora</taxon>
        <taxon>Cervidae</taxon>
        <taxon>Odocoileinae</taxon>
        <taxon>Rangifer</taxon>
    </lineage>
</organism>
<reference evidence="1" key="1">
    <citation type="submission" date="2023-05" db="EMBL/GenBank/DDBJ databases">
        <authorList>
            <consortium name="ELIXIR-Norway"/>
        </authorList>
    </citation>
    <scope>NUCLEOTIDE SEQUENCE</scope>
</reference>
<protein>
    <submittedName>
        <fullName evidence="1">Uncharacterized protein</fullName>
    </submittedName>
</protein>
<name>A0ACB0E5Y4_RANTA</name>
<proteinExistence type="predicted"/>
<gene>
    <name evidence="1" type="ORF">MRATA1EN3_LOCUS7253</name>
</gene>